<name>A0A5J5G3Y8_9GAMM</name>
<evidence type="ECO:0000313" key="2">
    <source>
        <dbReference type="Proteomes" id="UP000335415"/>
    </source>
</evidence>
<sequence>MVTLENLGDEMLGAAKMSLGSKFVLVKQYWKEESEKLAVTLRMIIEASEKGEISETEAKILFNQQKVSAASVLIALEGMTQVAVQEAINTALTVVKDFVNGKLGFILL</sequence>
<gene>
    <name evidence="1" type="ORF">FJU30_04890</name>
</gene>
<dbReference type="AlphaFoldDB" id="A0A5J5G3Y8"/>
<evidence type="ECO:0000313" key="1">
    <source>
        <dbReference type="EMBL" id="KAA9001632.1"/>
    </source>
</evidence>
<dbReference type="RefSeq" id="WP_150433876.1">
    <property type="nucleotide sequence ID" value="NZ_VYKJ01000002.1"/>
</dbReference>
<proteinExistence type="predicted"/>
<keyword evidence="2" id="KW-1185">Reference proteome</keyword>
<reference evidence="1 2" key="1">
    <citation type="submission" date="2019-09" db="EMBL/GenBank/DDBJ databases">
        <authorList>
            <person name="Li Y."/>
        </authorList>
    </citation>
    <scope>NUCLEOTIDE SEQUENCE [LARGE SCALE GENOMIC DNA]</scope>
    <source>
        <strain evidence="1 2">L3-3HA</strain>
    </source>
</reference>
<organism evidence="1 2">
    <name type="scientific">Affinibrenneria salicis</name>
    <dbReference type="NCBI Taxonomy" id="2590031"/>
    <lineage>
        <taxon>Bacteria</taxon>
        <taxon>Pseudomonadati</taxon>
        <taxon>Pseudomonadota</taxon>
        <taxon>Gammaproteobacteria</taxon>
        <taxon>Enterobacterales</taxon>
        <taxon>Pectobacteriaceae</taxon>
        <taxon>Affinibrenneria</taxon>
    </lineage>
</organism>
<protein>
    <submittedName>
        <fullName evidence="1">Uncharacterized protein</fullName>
    </submittedName>
</protein>
<comment type="caution">
    <text evidence="1">The sequence shown here is derived from an EMBL/GenBank/DDBJ whole genome shotgun (WGS) entry which is preliminary data.</text>
</comment>
<accession>A0A5J5G3Y8</accession>
<dbReference type="OrthoDB" id="7567545at2"/>
<dbReference type="EMBL" id="VYKJ01000002">
    <property type="protein sequence ID" value="KAA9001632.1"/>
    <property type="molecule type" value="Genomic_DNA"/>
</dbReference>
<dbReference type="Proteomes" id="UP000335415">
    <property type="component" value="Unassembled WGS sequence"/>
</dbReference>